<feature type="transmembrane region" description="Helical" evidence="1">
    <location>
        <begin position="212"/>
        <end position="230"/>
    </location>
</feature>
<evidence type="ECO:0000256" key="1">
    <source>
        <dbReference type="SAM" id="Phobius"/>
    </source>
</evidence>
<sequence length="462" mass="51238">MEPSGISISSASPPPSWSPATRLGFRIAFLYFFCFIVVGANGTLLEAFPVVGGWIQDKLNWPLNHLSEFAGQYVFHLSGIAAHWHPSDSGDTAMNWIHDGLALALALAGGILWTVIAHLRKSPRTEYRTLHAWLRFFLRLTCGMFMIGYGLVKVFPFQMPPPSVAILTEPAGNMAPMTFLWNLIGLSPVYEIICGSAEVLGGVLLLYRRTALAGALFSTFVVTNVVLYNYCYDVPVKLFATNLLLGCVFLALPDFLSLCRYFWSHRPAAPTGVWIPPISRRAGCIAILVTEIVFAVAFLVVRPIFMTIGWRHLQVALRTPSPLVGAWHLDDAHAASGAFIDPEGIPVTDLYVAQSGRAYTRSADGELWLTGVDLDQKGHTVRIDCYFINPPTNYAWQLSDPNHLILTSILPNPSKITPENKPAKPAPPIKPAILTLTRTPTPDHYPLLERGFHFISEWRYER</sequence>
<keyword evidence="1" id="KW-0812">Transmembrane</keyword>
<protein>
    <recommendedName>
        <fullName evidence="4">DoxX family protein</fullName>
    </recommendedName>
</protein>
<reference evidence="3" key="1">
    <citation type="journal article" date="2019" name="Int. J. Syst. Evol. Microbiol.">
        <title>The Global Catalogue of Microorganisms (GCM) 10K type strain sequencing project: providing services to taxonomists for standard genome sequencing and annotation.</title>
        <authorList>
            <consortium name="The Broad Institute Genomics Platform"/>
            <consortium name="The Broad Institute Genome Sequencing Center for Infectious Disease"/>
            <person name="Wu L."/>
            <person name="Ma J."/>
        </authorList>
    </citation>
    <scope>NUCLEOTIDE SEQUENCE [LARGE SCALE GENOMIC DNA]</scope>
    <source>
        <strain evidence="3">JCM 4087</strain>
    </source>
</reference>
<evidence type="ECO:0000313" key="2">
    <source>
        <dbReference type="EMBL" id="MFC5864674.1"/>
    </source>
</evidence>
<accession>A0ABW1EL37</accession>
<keyword evidence="1" id="KW-0472">Membrane</keyword>
<feature type="transmembrane region" description="Helical" evidence="1">
    <location>
        <begin position="136"/>
        <end position="159"/>
    </location>
</feature>
<feature type="transmembrane region" description="Helical" evidence="1">
    <location>
        <begin position="284"/>
        <end position="305"/>
    </location>
</feature>
<feature type="transmembrane region" description="Helical" evidence="1">
    <location>
        <begin position="28"/>
        <end position="55"/>
    </location>
</feature>
<feature type="transmembrane region" description="Helical" evidence="1">
    <location>
        <begin position="242"/>
        <end position="263"/>
    </location>
</feature>
<organism evidence="2 3">
    <name type="scientific">Acidicapsa dinghuensis</name>
    <dbReference type="NCBI Taxonomy" id="2218256"/>
    <lineage>
        <taxon>Bacteria</taxon>
        <taxon>Pseudomonadati</taxon>
        <taxon>Acidobacteriota</taxon>
        <taxon>Terriglobia</taxon>
        <taxon>Terriglobales</taxon>
        <taxon>Acidobacteriaceae</taxon>
        <taxon>Acidicapsa</taxon>
    </lineage>
</organism>
<name>A0ABW1EL37_9BACT</name>
<keyword evidence="3" id="KW-1185">Reference proteome</keyword>
<comment type="caution">
    <text evidence="2">The sequence shown here is derived from an EMBL/GenBank/DDBJ whole genome shotgun (WGS) entry which is preliminary data.</text>
</comment>
<gene>
    <name evidence="2" type="ORF">ACFPT7_20365</name>
</gene>
<evidence type="ECO:0000313" key="3">
    <source>
        <dbReference type="Proteomes" id="UP001596091"/>
    </source>
</evidence>
<dbReference type="RefSeq" id="WP_263332758.1">
    <property type="nucleotide sequence ID" value="NZ_JAGSYH010000001.1"/>
</dbReference>
<feature type="transmembrane region" description="Helical" evidence="1">
    <location>
        <begin position="96"/>
        <end position="116"/>
    </location>
</feature>
<proteinExistence type="predicted"/>
<feature type="transmembrane region" description="Helical" evidence="1">
    <location>
        <begin position="179"/>
        <end position="205"/>
    </location>
</feature>
<dbReference type="Proteomes" id="UP001596091">
    <property type="component" value="Unassembled WGS sequence"/>
</dbReference>
<evidence type="ECO:0008006" key="4">
    <source>
        <dbReference type="Google" id="ProtNLM"/>
    </source>
</evidence>
<dbReference type="EMBL" id="JBHSPH010000010">
    <property type="protein sequence ID" value="MFC5864674.1"/>
    <property type="molecule type" value="Genomic_DNA"/>
</dbReference>
<keyword evidence="1" id="KW-1133">Transmembrane helix</keyword>